<reference evidence="1 2" key="1">
    <citation type="submission" date="2009-01" db="EMBL/GenBank/DDBJ databases">
        <authorList>
            <person name="Fulton L."/>
            <person name="Clifton S."/>
            <person name="Fulton B."/>
            <person name="Xu J."/>
            <person name="Minx P."/>
            <person name="Pepin K.H."/>
            <person name="Johnson M."/>
            <person name="Bhonagiri V."/>
            <person name="Nash W.E."/>
            <person name="Mardis E.R."/>
            <person name="Wilson R.K."/>
        </authorList>
    </citation>
    <scope>NUCLEOTIDE SEQUENCE [LARGE SCALE GENOMIC DNA]</scope>
    <source>
        <strain evidence="1 2">DSM 5476</strain>
    </source>
</reference>
<dbReference type="EMBL" id="ACEC01000113">
    <property type="protein sequence ID" value="EEG29238.1"/>
    <property type="molecule type" value="Genomic_DNA"/>
</dbReference>
<keyword evidence="2" id="KW-1185">Reference proteome</keyword>
<protein>
    <submittedName>
        <fullName evidence="1">Uncharacterized protein</fullName>
    </submittedName>
</protein>
<gene>
    <name evidence="1" type="ORF">CLOSTMETH_03129</name>
</gene>
<organism evidence="1 2">
    <name type="scientific">[Clostridium] methylpentosum DSM 5476</name>
    <dbReference type="NCBI Taxonomy" id="537013"/>
    <lineage>
        <taxon>Bacteria</taxon>
        <taxon>Bacillati</taxon>
        <taxon>Bacillota</taxon>
        <taxon>Clostridia</taxon>
        <taxon>Eubacteriales</taxon>
        <taxon>Oscillospiraceae</taxon>
        <taxon>Oscillospiraceae incertae sedis</taxon>
    </lineage>
</organism>
<comment type="caution">
    <text evidence="1">The sequence shown here is derived from an EMBL/GenBank/DDBJ whole genome shotgun (WGS) entry which is preliminary data.</text>
</comment>
<evidence type="ECO:0000313" key="1">
    <source>
        <dbReference type="EMBL" id="EEG29238.1"/>
    </source>
</evidence>
<evidence type="ECO:0000313" key="2">
    <source>
        <dbReference type="Proteomes" id="UP000003340"/>
    </source>
</evidence>
<dbReference type="HOGENOM" id="CLU_3249607_0_0_9"/>
<dbReference type="Proteomes" id="UP000003340">
    <property type="component" value="Unassembled WGS sequence"/>
</dbReference>
<name>C0EGY5_9FIRM</name>
<dbReference type="AlphaFoldDB" id="C0EGY5"/>
<accession>C0EGY5</accession>
<reference evidence="1 2" key="2">
    <citation type="submission" date="2009-02" db="EMBL/GenBank/DDBJ databases">
        <title>Draft genome sequence of Clostridium methylpentosum (DSM 5476).</title>
        <authorList>
            <person name="Sudarsanam P."/>
            <person name="Ley R."/>
            <person name="Guruge J."/>
            <person name="Turnbaugh P.J."/>
            <person name="Mahowald M."/>
            <person name="Liep D."/>
            <person name="Gordon J."/>
        </authorList>
    </citation>
    <scope>NUCLEOTIDE SEQUENCE [LARGE SCALE GENOMIC DNA]</scope>
    <source>
        <strain evidence="1 2">DSM 5476</strain>
    </source>
</reference>
<dbReference type="STRING" id="537013.CLOSTMETH_03129"/>
<proteinExistence type="predicted"/>
<sequence>MSVTPVQMAKVLECDEAILPQGTHKLLTKVCSTSPTQGRCTA</sequence>